<keyword evidence="2" id="KW-1133">Transmembrane helix</keyword>
<evidence type="ECO:0000256" key="2">
    <source>
        <dbReference type="SAM" id="Phobius"/>
    </source>
</evidence>
<keyword evidence="4" id="KW-1185">Reference proteome</keyword>
<evidence type="ECO:0000313" key="4">
    <source>
        <dbReference type="Proteomes" id="UP000015104"/>
    </source>
</evidence>
<feature type="region of interest" description="Disordered" evidence="1">
    <location>
        <begin position="90"/>
        <end position="117"/>
    </location>
</feature>
<keyword evidence="2" id="KW-0472">Membrane</keyword>
<dbReference type="OrthoDB" id="8249724at2759"/>
<reference evidence="3" key="2">
    <citation type="submission" date="2015-06" db="UniProtKB">
        <authorList>
            <consortium name="EnsemblMetazoa"/>
        </authorList>
    </citation>
    <scope>IDENTIFICATION</scope>
</reference>
<gene>
    <name evidence="3" type="primary">107359559</name>
</gene>
<feature type="compositionally biased region" description="Basic and acidic residues" evidence="1">
    <location>
        <begin position="102"/>
        <end position="117"/>
    </location>
</feature>
<feature type="transmembrane region" description="Helical" evidence="2">
    <location>
        <begin position="66"/>
        <end position="87"/>
    </location>
</feature>
<dbReference type="Proteomes" id="UP000015104">
    <property type="component" value="Unassembled WGS sequence"/>
</dbReference>
<dbReference type="HOGENOM" id="CLU_2041045_0_0_1"/>
<dbReference type="EnsemblMetazoa" id="tetur04g02990.1">
    <property type="protein sequence ID" value="tetur04g02990.1"/>
    <property type="gene ID" value="tetur04g02990"/>
</dbReference>
<name>T1K1X5_TETUR</name>
<organism evidence="3 4">
    <name type="scientific">Tetranychus urticae</name>
    <name type="common">Two-spotted spider mite</name>
    <dbReference type="NCBI Taxonomy" id="32264"/>
    <lineage>
        <taxon>Eukaryota</taxon>
        <taxon>Metazoa</taxon>
        <taxon>Ecdysozoa</taxon>
        <taxon>Arthropoda</taxon>
        <taxon>Chelicerata</taxon>
        <taxon>Arachnida</taxon>
        <taxon>Acari</taxon>
        <taxon>Acariformes</taxon>
        <taxon>Trombidiformes</taxon>
        <taxon>Prostigmata</taxon>
        <taxon>Eleutherengona</taxon>
        <taxon>Raphignathae</taxon>
        <taxon>Tetranychoidea</taxon>
        <taxon>Tetranychidae</taxon>
        <taxon>Tetranychus</taxon>
    </lineage>
</organism>
<keyword evidence="2" id="KW-0812">Transmembrane</keyword>
<sequence>MPFYTKIGNFAAVTWCTIGSALLGLFLMLVGAIITGYAYTEITPPDYDDNYQRYIGSNLMRVMGPLFLAFGGLLLFGSCCLFTFAFVSESRKDRGSANQVDYDDRVTGPEQEKLQNP</sequence>
<protein>
    <submittedName>
        <fullName evidence="3">Uncharacterized protein</fullName>
    </submittedName>
</protein>
<evidence type="ECO:0000313" key="3">
    <source>
        <dbReference type="EnsemblMetazoa" id="tetur04g02990.1"/>
    </source>
</evidence>
<dbReference type="EMBL" id="CAEY01001357">
    <property type="status" value="NOT_ANNOTATED_CDS"/>
    <property type="molecule type" value="Genomic_DNA"/>
</dbReference>
<accession>T1K1X5</accession>
<reference evidence="4" key="1">
    <citation type="submission" date="2011-08" db="EMBL/GenBank/DDBJ databases">
        <authorList>
            <person name="Rombauts S."/>
        </authorList>
    </citation>
    <scope>NUCLEOTIDE SEQUENCE</scope>
    <source>
        <strain evidence="4">London</strain>
    </source>
</reference>
<proteinExistence type="predicted"/>
<evidence type="ECO:0000256" key="1">
    <source>
        <dbReference type="SAM" id="MobiDB-lite"/>
    </source>
</evidence>
<dbReference type="AlphaFoldDB" id="T1K1X5"/>
<feature type="transmembrane region" description="Helical" evidence="2">
    <location>
        <begin position="12"/>
        <end position="39"/>
    </location>
</feature>
<dbReference type="KEGG" id="tut:107359559"/>